<name>A0A9D4E6K2_DREPO</name>
<sequence>MKYIVRPPLPVSRARKGFPSGLVGEYASKVQVYVPARLNVRVWTSVSTDAASPTLSVVGRLVIATG</sequence>
<accession>A0A9D4E6K2</accession>
<evidence type="ECO:0000313" key="1">
    <source>
        <dbReference type="EMBL" id="KAH3774852.1"/>
    </source>
</evidence>
<dbReference type="EMBL" id="JAIWYP010000009">
    <property type="protein sequence ID" value="KAH3774852.1"/>
    <property type="molecule type" value="Genomic_DNA"/>
</dbReference>
<comment type="caution">
    <text evidence="1">The sequence shown here is derived from an EMBL/GenBank/DDBJ whole genome shotgun (WGS) entry which is preliminary data.</text>
</comment>
<dbReference type="Proteomes" id="UP000828390">
    <property type="component" value="Unassembled WGS sequence"/>
</dbReference>
<reference evidence="1" key="1">
    <citation type="journal article" date="2019" name="bioRxiv">
        <title>The Genome of the Zebra Mussel, Dreissena polymorpha: A Resource for Invasive Species Research.</title>
        <authorList>
            <person name="McCartney M.A."/>
            <person name="Auch B."/>
            <person name="Kono T."/>
            <person name="Mallez S."/>
            <person name="Zhang Y."/>
            <person name="Obille A."/>
            <person name="Becker A."/>
            <person name="Abrahante J.E."/>
            <person name="Garbe J."/>
            <person name="Badalamenti J.P."/>
            <person name="Herman A."/>
            <person name="Mangelson H."/>
            <person name="Liachko I."/>
            <person name="Sullivan S."/>
            <person name="Sone E.D."/>
            <person name="Koren S."/>
            <person name="Silverstein K.A.T."/>
            <person name="Beckman K.B."/>
            <person name="Gohl D.M."/>
        </authorList>
    </citation>
    <scope>NUCLEOTIDE SEQUENCE</scope>
    <source>
        <strain evidence="1">Duluth1</strain>
        <tissue evidence="1">Whole animal</tissue>
    </source>
</reference>
<dbReference type="AlphaFoldDB" id="A0A9D4E6K2"/>
<gene>
    <name evidence="1" type="ORF">DPMN_176245</name>
</gene>
<protein>
    <submittedName>
        <fullName evidence="1">Uncharacterized protein</fullName>
    </submittedName>
</protein>
<reference evidence="1" key="2">
    <citation type="submission" date="2020-11" db="EMBL/GenBank/DDBJ databases">
        <authorList>
            <person name="McCartney M.A."/>
            <person name="Auch B."/>
            <person name="Kono T."/>
            <person name="Mallez S."/>
            <person name="Becker A."/>
            <person name="Gohl D.M."/>
            <person name="Silverstein K.A.T."/>
            <person name="Koren S."/>
            <person name="Bechman K.B."/>
            <person name="Herman A."/>
            <person name="Abrahante J.E."/>
            <person name="Garbe J."/>
        </authorList>
    </citation>
    <scope>NUCLEOTIDE SEQUENCE</scope>
    <source>
        <strain evidence="1">Duluth1</strain>
        <tissue evidence="1">Whole animal</tissue>
    </source>
</reference>
<proteinExistence type="predicted"/>
<organism evidence="1 2">
    <name type="scientific">Dreissena polymorpha</name>
    <name type="common">Zebra mussel</name>
    <name type="synonym">Mytilus polymorpha</name>
    <dbReference type="NCBI Taxonomy" id="45954"/>
    <lineage>
        <taxon>Eukaryota</taxon>
        <taxon>Metazoa</taxon>
        <taxon>Spiralia</taxon>
        <taxon>Lophotrochozoa</taxon>
        <taxon>Mollusca</taxon>
        <taxon>Bivalvia</taxon>
        <taxon>Autobranchia</taxon>
        <taxon>Heteroconchia</taxon>
        <taxon>Euheterodonta</taxon>
        <taxon>Imparidentia</taxon>
        <taxon>Neoheterodontei</taxon>
        <taxon>Myida</taxon>
        <taxon>Dreissenoidea</taxon>
        <taxon>Dreissenidae</taxon>
        <taxon>Dreissena</taxon>
    </lineage>
</organism>
<evidence type="ECO:0000313" key="2">
    <source>
        <dbReference type="Proteomes" id="UP000828390"/>
    </source>
</evidence>
<keyword evidence="2" id="KW-1185">Reference proteome</keyword>